<dbReference type="Proteomes" id="UP000216308">
    <property type="component" value="Unassembled WGS sequence"/>
</dbReference>
<reference evidence="2 3" key="1">
    <citation type="journal article" date="2014" name="Front. Microbiol.">
        <title>Population and genomic analysis of the genus Halorubrum.</title>
        <authorList>
            <person name="Fullmer M.S."/>
            <person name="Soucy S.M."/>
            <person name="Swithers K.S."/>
            <person name="Makkay A.M."/>
            <person name="Wheeler R."/>
            <person name="Ventosa A."/>
            <person name="Gogarten J.P."/>
            <person name="Papke R.T."/>
        </authorList>
    </citation>
    <scope>NUCLEOTIDE SEQUENCE [LARGE SCALE GENOMIC DNA]</scope>
    <source>
        <strain evidence="2 3">Cb34</strain>
    </source>
</reference>
<dbReference type="GO" id="GO:0005975">
    <property type="term" value="P:carbohydrate metabolic process"/>
    <property type="evidence" value="ECO:0007669"/>
    <property type="project" value="InterPro"/>
</dbReference>
<feature type="domain" description="NodB homology" evidence="1">
    <location>
        <begin position="23"/>
        <end position="166"/>
    </location>
</feature>
<sequence length="310" mass="35651">MSGSAIFSVEIELAWGYHDLQRPNKYAALSKDRDRETKALKRLLALCDRFEIPITFDVVGHLFLDNCSGAHDPRCPTGWFNADPGTDVDLDPLFYAPDLIDMIEAAEIKHEICTHTFSHVLGEEFTTAQLDADLEKAQELHRKKFNKPAESIVPPRHQRMDPKVLKRNGIKVVRQATGEMPENKLALLWWYFSQNHPVTEPVTEDGLITTYTSVTQSMTAPHVAQGQKTIHPVLRSIPFRVRKYIHRRYIEDALERAVVENKHAHFWTHLHDMANEAQLDIVDQLITVASRWRDNEGLQINRMCDLETRV</sequence>
<dbReference type="SUPFAM" id="SSF88713">
    <property type="entry name" value="Glycoside hydrolase/deacetylase"/>
    <property type="match status" value="1"/>
</dbReference>
<evidence type="ECO:0000313" key="2">
    <source>
        <dbReference type="EMBL" id="OYR54184.1"/>
    </source>
</evidence>
<dbReference type="InterPro" id="IPR011330">
    <property type="entry name" value="Glyco_hydro/deAcase_b/a-brl"/>
</dbReference>
<gene>
    <name evidence="2" type="ORF">DJ70_14585</name>
</gene>
<comment type="caution">
    <text evidence="2">The sequence shown here is derived from an EMBL/GenBank/DDBJ whole genome shotgun (WGS) entry which is preliminary data.</text>
</comment>
<dbReference type="Pfam" id="PF01522">
    <property type="entry name" value="Polysacc_deac_1"/>
    <property type="match status" value="1"/>
</dbReference>
<dbReference type="OrthoDB" id="10436at2157"/>
<evidence type="ECO:0000313" key="3">
    <source>
        <dbReference type="Proteomes" id="UP000216308"/>
    </source>
</evidence>
<accession>A0A256ICB0</accession>
<evidence type="ECO:0000259" key="1">
    <source>
        <dbReference type="Pfam" id="PF01522"/>
    </source>
</evidence>
<dbReference type="AlphaFoldDB" id="A0A256ICB0"/>
<dbReference type="RefSeq" id="WP_094534267.1">
    <property type="nucleotide sequence ID" value="NZ_NHPJ01000130.1"/>
</dbReference>
<dbReference type="GO" id="GO:0016810">
    <property type="term" value="F:hydrolase activity, acting on carbon-nitrogen (but not peptide) bonds"/>
    <property type="evidence" value="ECO:0007669"/>
    <property type="project" value="InterPro"/>
</dbReference>
<dbReference type="Gene3D" id="3.20.20.370">
    <property type="entry name" value="Glycoside hydrolase/deacetylase"/>
    <property type="match status" value="1"/>
</dbReference>
<protein>
    <recommendedName>
        <fullName evidence="1">NodB homology domain-containing protein</fullName>
    </recommendedName>
</protein>
<dbReference type="EMBL" id="NHPJ01000130">
    <property type="protein sequence ID" value="OYR54184.1"/>
    <property type="molecule type" value="Genomic_DNA"/>
</dbReference>
<name>A0A256ICB0_9EURY</name>
<dbReference type="InterPro" id="IPR002509">
    <property type="entry name" value="NODB_dom"/>
</dbReference>
<proteinExistence type="predicted"/>
<organism evidence="2 3">
    <name type="scientific">Halorubrum halodurans</name>
    <dbReference type="NCBI Taxonomy" id="1383851"/>
    <lineage>
        <taxon>Archaea</taxon>
        <taxon>Methanobacteriati</taxon>
        <taxon>Methanobacteriota</taxon>
        <taxon>Stenosarchaea group</taxon>
        <taxon>Halobacteria</taxon>
        <taxon>Halobacteriales</taxon>
        <taxon>Haloferacaceae</taxon>
        <taxon>Halorubrum</taxon>
    </lineage>
</organism>
<keyword evidence="3" id="KW-1185">Reference proteome</keyword>